<evidence type="ECO:0000313" key="12">
    <source>
        <dbReference type="Proteomes" id="UP001160148"/>
    </source>
</evidence>
<dbReference type="GO" id="GO:0016705">
    <property type="term" value="F:oxidoreductase activity, acting on paired donors, with incorporation or reduction of molecular oxygen"/>
    <property type="evidence" value="ECO:0007669"/>
    <property type="project" value="InterPro"/>
</dbReference>
<organism evidence="11 12">
    <name type="scientific">Macrosiphum euphorbiae</name>
    <name type="common">potato aphid</name>
    <dbReference type="NCBI Taxonomy" id="13131"/>
    <lineage>
        <taxon>Eukaryota</taxon>
        <taxon>Metazoa</taxon>
        <taxon>Ecdysozoa</taxon>
        <taxon>Arthropoda</taxon>
        <taxon>Hexapoda</taxon>
        <taxon>Insecta</taxon>
        <taxon>Pterygota</taxon>
        <taxon>Neoptera</taxon>
        <taxon>Paraneoptera</taxon>
        <taxon>Hemiptera</taxon>
        <taxon>Sternorrhyncha</taxon>
        <taxon>Aphidomorpha</taxon>
        <taxon>Aphidoidea</taxon>
        <taxon>Aphididae</taxon>
        <taxon>Macrosiphini</taxon>
        <taxon>Macrosiphum</taxon>
    </lineage>
</organism>
<reference evidence="11 12" key="1">
    <citation type="submission" date="2023-01" db="EMBL/GenBank/DDBJ databases">
        <authorList>
            <person name="Whitehead M."/>
        </authorList>
    </citation>
    <scope>NUCLEOTIDE SEQUENCE [LARGE SCALE GENOMIC DNA]</scope>
</reference>
<keyword evidence="3 8" id="KW-0349">Heme</keyword>
<evidence type="ECO:0000256" key="10">
    <source>
        <dbReference type="SAM" id="Phobius"/>
    </source>
</evidence>
<dbReference type="InterPro" id="IPR001128">
    <property type="entry name" value="Cyt_P450"/>
</dbReference>
<dbReference type="GO" id="GO:0020037">
    <property type="term" value="F:heme binding"/>
    <property type="evidence" value="ECO:0007669"/>
    <property type="project" value="InterPro"/>
</dbReference>
<dbReference type="PRINTS" id="PR00463">
    <property type="entry name" value="EP450I"/>
</dbReference>
<gene>
    <name evidence="11" type="ORF">MEUPH1_LOCUS12684</name>
</gene>
<comment type="cofactor">
    <cofactor evidence="1 8">
        <name>heme</name>
        <dbReference type="ChEBI" id="CHEBI:30413"/>
    </cofactor>
</comment>
<keyword evidence="12" id="KW-1185">Reference proteome</keyword>
<dbReference type="Proteomes" id="UP001160148">
    <property type="component" value="Unassembled WGS sequence"/>
</dbReference>
<dbReference type="EMBL" id="CARXXK010000002">
    <property type="protein sequence ID" value="CAI6357010.1"/>
    <property type="molecule type" value="Genomic_DNA"/>
</dbReference>
<dbReference type="PANTHER" id="PTHR24279:SF120">
    <property type="entry name" value="CYTOCHROME P450"/>
    <property type="match status" value="1"/>
</dbReference>
<feature type="binding site" description="axial binding residue" evidence="8">
    <location>
        <position position="468"/>
    </location>
    <ligand>
        <name>heme</name>
        <dbReference type="ChEBI" id="CHEBI:30413"/>
    </ligand>
    <ligandPart>
        <name>Fe</name>
        <dbReference type="ChEBI" id="CHEBI:18248"/>
    </ligandPart>
</feature>
<dbReference type="Pfam" id="PF00067">
    <property type="entry name" value="p450"/>
    <property type="match status" value="1"/>
</dbReference>
<evidence type="ECO:0000256" key="3">
    <source>
        <dbReference type="ARBA" id="ARBA00022617"/>
    </source>
</evidence>
<dbReference type="AlphaFoldDB" id="A0AAV0WMC4"/>
<proteinExistence type="inferred from homology"/>
<dbReference type="PANTHER" id="PTHR24279">
    <property type="entry name" value="CYTOCHROME P450"/>
    <property type="match status" value="1"/>
</dbReference>
<dbReference type="Gene3D" id="1.10.630.10">
    <property type="entry name" value="Cytochrome P450"/>
    <property type="match status" value="1"/>
</dbReference>
<keyword evidence="10" id="KW-0472">Membrane</keyword>
<dbReference type="SUPFAM" id="SSF48264">
    <property type="entry name" value="Cytochrome P450"/>
    <property type="match status" value="1"/>
</dbReference>
<evidence type="ECO:0000256" key="1">
    <source>
        <dbReference type="ARBA" id="ARBA00001971"/>
    </source>
</evidence>
<dbReference type="InterPro" id="IPR002401">
    <property type="entry name" value="Cyt_P450_E_grp-I"/>
</dbReference>
<evidence type="ECO:0000256" key="4">
    <source>
        <dbReference type="ARBA" id="ARBA00022723"/>
    </source>
</evidence>
<keyword evidence="10" id="KW-1133">Transmembrane helix</keyword>
<keyword evidence="6 8" id="KW-0408">Iron</keyword>
<keyword evidence="5 9" id="KW-0560">Oxidoreductase</keyword>
<evidence type="ECO:0000256" key="7">
    <source>
        <dbReference type="ARBA" id="ARBA00023033"/>
    </source>
</evidence>
<evidence type="ECO:0000313" key="11">
    <source>
        <dbReference type="EMBL" id="CAI6357010.1"/>
    </source>
</evidence>
<sequence>MALQKIWTNIKAICFIVLACFTALLKFVLKFPLGIYRKFINPTDAHQKIYKTVADIPGKISFPIIGTRWIYLKFGSYKLNAVHLAYEAMFSRFGDIIREEALWNLPVISVIHRECIEIVLRQSGKYPIRPPNEVTASYRRSRPDRYTNTGVTNEQGVVWASLRNQLTPNLTSPGAIKDFLPEIKSLSDDFIHMLCQVRNKNDVVERFEGFSNIMGLESACMLILGRRINGFLDGVVSETATKLVDAVTKQFRTSHEAFYGLPLWKIIKTKAYKEFIASEDTFYEIMSEIVDSVLNDQTQSGTSESRVFGSILRSTNLDMKEKKAMINEYIPAGIKTFGNTLVFLLYLIAKHPEVQEKLYNEISRLAPAGTPITNEHLKEAKYLNACIMEAHRVKPTAPCIARVLESDIIYDDYCLPKGTVVLMHTGLACLDERNFKDATSYIPERWMDKETYDSLFLITPFGCGKRICPGKQFIELQLKIVLAKMVKQFHIGFEGELKTEFEFILTPVDANFILHDRN</sequence>
<dbReference type="PROSITE" id="PS00086">
    <property type="entry name" value="CYTOCHROME_P450"/>
    <property type="match status" value="1"/>
</dbReference>
<evidence type="ECO:0000256" key="6">
    <source>
        <dbReference type="ARBA" id="ARBA00023004"/>
    </source>
</evidence>
<protein>
    <recommendedName>
        <fullName evidence="13">Cytochrome P450</fullName>
    </recommendedName>
</protein>
<evidence type="ECO:0008006" key="13">
    <source>
        <dbReference type="Google" id="ProtNLM"/>
    </source>
</evidence>
<evidence type="ECO:0000256" key="8">
    <source>
        <dbReference type="PIRSR" id="PIRSR602401-1"/>
    </source>
</evidence>
<keyword evidence="7 9" id="KW-0503">Monooxygenase</keyword>
<dbReference type="InterPro" id="IPR017972">
    <property type="entry name" value="Cyt_P450_CS"/>
</dbReference>
<dbReference type="InterPro" id="IPR050479">
    <property type="entry name" value="CYP11_CYP27_families"/>
</dbReference>
<keyword evidence="4 8" id="KW-0479">Metal-binding</keyword>
<evidence type="ECO:0000256" key="2">
    <source>
        <dbReference type="ARBA" id="ARBA00010617"/>
    </source>
</evidence>
<dbReference type="GO" id="GO:0004497">
    <property type="term" value="F:monooxygenase activity"/>
    <property type="evidence" value="ECO:0007669"/>
    <property type="project" value="UniProtKB-KW"/>
</dbReference>
<comment type="caution">
    <text evidence="11">The sequence shown here is derived from an EMBL/GenBank/DDBJ whole genome shotgun (WGS) entry which is preliminary data.</text>
</comment>
<evidence type="ECO:0000256" key="5">
    <source>
        <dbReference type="ARBA" id="ARBA00023002"/>
    </source>
</evidence>
<dbReference type="GO" id="GO:0005506">
    <property type="term" value="F:iron ion binding"/>
    <property type="evidence" value="ECO:0007669"/>
    <property type="project" value="InterPro"/>
</dbReference>
<evidence type="ECO:0000256" key="9">
    <source>
        <dbReference type="RuleBase" id="RU000461"/>
    </source>
</evidence>
<dbReference type="InterPro" id="IPR036396">
    <property type="entry name" value="Cyt_P450_sf"/>
</dbReference>
<comment type="similarity">
    <text evidence="2 9">Belongs to the cytochrome P450 family.</text>
</comment>
<keyword evidence="10" id="KW-0812">Transmembrane</keyword>
<name>A0AAV0WMC4_9HEMI</name>
<accession>A0AAV0WMC4</accession>
<feature type="transmembrane region" description="Helical" evidence="10">
    <location>
        <begin position="6"/>
        <end position="29"/>
    </location>
</feature>
<dbReference type="PRINTS" id="PR00385">
    <property type="entry name" value="P450"/>
</dbReference>
<dbReference type="CDD" id="cd11054">
    <property type="entry name" value="CYP24A1-like"/>
    <property type="match status" value="1"/>
</dbReference>